<dbReference type="AlphaFoldDB" id="A0A8J6TQE3"/>
<feature type="domain" description="LUD" evidence="1">
    <location>
        <begin position="8"/>
        <end position="202"/>
    </location>
</feature>
<dbReference type="PIRSF" id="PIRSF020269">
    <property type="entry name" value="DUF1121"/>
    <property type="match status" value="1"/>
</dbReference>
<evidence type="ECO:0000313" key="3">
    <source>
        <dbReference type="Proteomes" id="UP000632659"/>
    </source>
</evidence>
<dbReference type="RefSeq" id="WP_093988735.1">
    <property type="nucleotide sequence ID" value="NZ_FYDD01000003.1"/>
</dbReference>
<proteinExistence type="predicted"/>
<dbReference type="PANTHER" id="PTHR36179:SF2">
    <property type="entry name" value="LUD DOMAIN-CONTAINING PROTEIN"/>
    <property type="match status" value="1"/>
</dbReference>
<dbReference type="EMBL" id="JACRTL010000004">
    <property type="protein sequence ID" value="MBC8611064.1"/>
    <property type="molecule type" value="Genomic_DNA"/>
</dbReference>
<protein>
    <submittedName>
        <fullName evidence="2">Lactate utilization protein</fullName>
    </submittedName>
</protein>
<dbReference type="OrthoDB" id="9809147at2"/>
<gene>
    <name evidence="2" type="ORF">H8702_08030</name>
</gene>
<dbReference type="PANTHER" id="PTHR36179">
    <property type="entry name" value="LUD_DOM DOMAIN-CONTAINING PROTEIN"/>
    <property type="match status" value="1"/>
</dbReference>
<evidence type="ECO:0000313" key="2">
    <source>
        <dbReference type="EMBL" id="MBC8611064.1"/>
    </source>
</evidence>
<dbReference type="InterPro" id="IPR037171">
    <property type="entry name" value="NagB/RpiA_transferase-like"/>
</dbReference>
<dbReference type="InterPro" id="IPR009501">
    <property type="entry name" value="UCP020269"/>
</dbReference>
<organism evidence="2 3">
    <name type="scientific">Massiliimalia timonensis</name>
    <dbReference type="NCBI Taxonomy" id="1987501"/>
    <lineage>
        <taxon>Bacteria</taxon>
        <taxon>Bacillati</taxon>
        <taxon>Bacillota</taxon>
        <taxon>Clostridia</taxon>
        <taxon>Eubacteriales</taxon>
        <taxon>Oscillospiraceae</taxon>
        <taxon>Massiliimalia</taxon>
    </lineage>
</organism>
<dbReference type="InterPro" id="IPR003741">
    <property type="entry name" value="LUD_dom"/>
</dbReference>
<dbReference type="Pfam" id="PF02589">
    <property type="entry name" value="LUD_dom"/>
    <property type="match status" value="1"/>
</dbReference>
<comment type="caution">
    <text evidence="2">The sequence shown here is derived from an EMBL/GenBank/DDBJ whole genome shotgun (WGS) entry which is preliminary data.</text>
</comment>
<reference evidence="2" key="1">
    <citation type="submission" date="2020-08" db="EMBL/GenBank/DDBJ databases">
        <title>Genome public.</title>
        <authorList>
            <person name="Liu C."/>
            <person name="Sun Q."/>
        </authorList>
    </citation>
    <scope>NUCLEOTIDE SEQUENCE</scope>
    <source>
        <strain evidence="2">NSJ-15</strain>
    </source>
</reference>
<dbReference type="SUPFAM" id="SSF100950">
    <property type="entry name" value="NagB/RpiA/CoA transferase-like"/>
    <property type="match status" value="1"/>
</dbReference>
<dbReference type="Proteomes" id="UP000632659">
    <property type="component" value="Unassembled WGS sequence"/>
</dbReference>
<evidence type="ECO:0000259" key="1">
    <source>
        <dbReference type="Pfam" id="PF02589"/>
    </source>
</evidence>
<accession>A0A8J6TQE3</accession>
<sequence length="208" mass="23351">MERNALIQTTMENLRRNNMTAVYVENKEELKKILAGYINQGDTVTFGGSMTLKETGTYDYLKGLGENGKIEFLDRDLEGADVQCIFRRAFCSDVYVTSTNALTKNGWLYNVDGNGNRVAAMIFGPKSVLVIVGVNKIVESKEEAEERVKKIAAPKNAQRLHMNTPCAKTGVCMECMSEDRICCSYTFLGKQRVKDRIKVIIIGEEYGY</sequence>
<keyword evidence="3" id="KW-1185">Reference proteome</keyword>
<name>A0A8J6TQE3_9FIRM</name>